<keyword evidence="3" id="KW-1185">Reference proteome</keyword>
<gene>
    <name evidence="1" type="ORF">MTR_0009s0040</name>
</gene>
<sequence length="139" mass="15906">MLYHEEGASLILPFGVDEIKEAVWDCDSFKSPGPDGIYMGFIKDFWPELKDDILRFLKKFHRNGHLSKATEANLFTGYHVGSTNSTVIFHLQFVDDTLLMGGMSWANVRTLRAVLFLFEAMSGLKVNFHINLYNNNNKE</sequence>
<dbReference type="AlphaFoldDB" id="A0A072TKY0"/>
<reference evidence="1 3" key="2">
    <citation type="journal article" date="2014" name="BMC Genomics">
        <title>An improved genome release (version Mt4.0) for the model legume Medicago truncatula.</title>
        <authorList>
            <person name="Tang H."/>
            <person name="Krishnakumar V."/>
            <person name="Bidwell S."/>
            <person name="Rosen B."/>
            <person name="Chan A."/>
            <person name="Zhou S."/>
            <person name="Gentzbittel L."/>
            <person name="Childs K.L."/>
            <person name="Yandell M."/>
            <person name="Gundlach H."/>
            <person name="Mayer K.F."/>
            <person name="Schwartz D.C."/>
            <person name="Town C.D."/>
        </authorList>
    </citation>
    <scope>GENOME REANNOTATION</scope>
    <source>
        <strain evidence="1">A17</strain>
        <strain evidence="2 3">cv. Jemalong A17</strain>
    </source>
</reference>
<protein>
    <recommendedName>
        <fullName evidence="4">RNA-directed DNA polymerase</fullName>
    </recommendedName>
</protein>
<evidence type="ECO:0000313" key="2">
    <source>
        <dbReference type="EnsemblPlants" id="KEH17518"/>
    </source>
</evidence>
<evidence type="ECO:0000313" key="3">
    <source>
        <dbReference type="Proteomes" id="UP000002051"/>
    </source>
</evidence>
<evidence type="ECO:0000313" key="1">
    <source>
        <dbReference type="EMBL" id="KEH17518.1"/>
    </source>
</evidence>
<evidence type="ECO:0008006" key="4">
    <source>
        <dbReference type="Google" id="ProtNLM"/>
    </source>
</evidence>
<dbReference type="Proteomes" id="UP000002051">
    <property type="component" value="Unassembled WGS sequence"/>
</dbReference>
<organism evidence="1 3">
    <name type="scientific">Medicago truncatula</name>
    <name type="common">Barrel medic</name>
    <name type="synonym">Medicago tribuloides</name>
    <dbReference type="NCBI Taxonomy" id="3880"/>
    <lineage>
        <taxon>Eukaryota</taxon>
        <taxon>Viridiplantae</taxon>
        <taxon>Streptophyta</taxon>
        <taxon>Embryophyta</taxon>
        <taxon>Tracheophyta</taxon>
        <taxon>Spermatophyta</taxon>
        <taxon>Magnoliopsida</taxon>
        <taxon>eudicotyledons</taxon>
        <taxon>Gunneridae</taxon>
        <taxon>Pentapetalae</taxon>
        <taxon>rosids</taxon>
        <taxon>fabids</taxon>
        <taxon>Fabales</taxon>
        <taxon>Fabaceae</taxon>
        <taxon>Papilionoideae</taxon>
        <taxon>50 kb inversion clade</taxon>
        <taxon>NPAAA clade</taxon>
        <taxon>Hologalegina</taxon>
        <taxon>IRL clade</taxon>
        <taxon>Trifolieae</taxon>
        <taxon>Medicago</taxon>
    </lineage>
</organism>
<reference evidence="2" key="3">
    <citation type="submission" date="2015-06" db="UniProtKB">
        <authorList>
            <consortium name="EnsemblPlants"/>
        </authorList>
    </citation>
    <scope>IDENTIFICATION</scope>
    <source>
        <strain evidence="2">cv. Jemalong A17</strain>
    </source>
</reference>
<dbReference type="EnsemblPlants" id="KEH17518">
    <property type="protein sequence ID" value="KEH17518"/>
    <property type="gene ID" value="MTR_0009s0040"/>
</dbReference>
<dbReference type="STRING" id="3880.A0A072TKY0"/>
<name>A0A072TKY0_MEDTR</name>
<proteinExistence type="predicted"/>
<dbReference type="HOGENOM" id="CLU_1848114_0_0_1"/>
<reference evidence="1 3" key="1">
    <citation type="journal article" date="2011" name="Nature">
        <title>The Medicago genome provides insight into the evolution of rhizobial symbioses.</title>
        <authorList>
            <person name="Young N.D."/>
            <person name="Debelle F."/>
            <person name="Oldroyd G.E."/>
            <person name="Geurts R."/>
            <person name="Cannon S.B."/>
            <person name="Udvardi M.K."/>
            <person name="Benedito V.A."/>
            <person name="Mayer K.F."/>
            <person name="Gouzy J."/>
            <person name="Schoof H."/>
            <person name="Van de Peer Y."/>
            <person name="Proost S."/>
            <person name="Cook D.R."/>
            <person name="Meyers B.C."/>
            <person name="Spannagl M."/>
            <person name="Cheung F."/>
            <person name="De Mita S."/>
            <person name="Krishnakumar V."/>
            <person name="Gundlach H."/>
            <person name="Zhou S."/>
            <person name="Mudge J."/>
            <person name="Bharti A.K."/>
            <person name="Murray J.D."/>
            <person name="Naoumkina M.A."/>
            <person name="Rosen B."/>
            <person name="Silverstein K.A."/>
            <person name="Tang H."/>
            <person name="Rombauts S."/>
            <person name="Zhao P.X."/>
            <person name="Zhou P."/>
            <person name="Barbe V."/>
            <person name="Bardou P."/>
            <person name="Bechner M."/>
            <person name="Bellec A."/>
            <person name="Berger A."/>
            <person name="Berges H."/>
            <person name="Bidwell S."/>
            <person name="Bisseling T."/>
            <person name="Choisne N."/>
            <person name="Couloux A."/>
            <person name="Denny R."/>
            <person name="Deshpande S."/>
            <person name="Dai X."/>
            <person name="Doyle J.J."/>
            <person name="Dudez A.M."/>
            <person name="Farmer A.D."/>
            <person name="Fouteau S."/>
            <person name="Franken C."/>
            <person name="Gibelin C."/>
            <person name="Gish J."/>
            <person name="Goldstein S."/>
            <person name="Gonzalez A.J."/>
            <person name="Green P.J."/>
            <person name="Hallab A."/>
            <person name="Hartog M."/>
            <person name="Hua A."/>
            <person name="Humphray S.J."/>
            <person name="Jeong D.H."/>
            <person name="Jing Y."/>
            <person name="Jocker A."/>
            <person name="Kenton S.M."/>
            <person name="Kim D.J."/>
            <person name="Klee K."/>
            <person name="Lai H."/>
            <person name="Lang C."/>
            <person name="Lin S."/>
            <person name="Macmil S.L."/>
            <person name="Magdelenat G."/>
            <person name="Matthews L."/>
            <person name="McCorrison J."/>
            <person name="Monaghan E.L."/>
            <person name="Mun J.H."/>
            <person name="Najar F.Z."/>
            <person name="Nicholson C."/>
            <person name="Noirot C."/>
            <person name="O'Bleness M."/>
            <person name="Paule C.R."/>
            <person name="Poulain J."/>
            <person name="Prion F."/>
            <person name="Qin B."/>
            <person name="Qu C."/>
            <person name="Retzel E.F."/>
            <person name="Riddle C."/>
            <person name="Sallet E."/>
            <person name="Samain S."/>
            <person name="Samson N."/>
            <person name="Sanders I."/>
            <person name="Saurat O."/>
            <person name="Scarpelli C."/>
            <person name="Schiex T."/>
            <person name="Segurens B."/>
            <person name="Severin A.J."/>
            <person name="Sherrier D.J."/>
            <person name="Shi R."/>
            <person name="Sims S."/>
            <person name="Singer S.R."/>
            <person name="Sinharoy S."/>
            <person name="Sterck L."/>
            <person name="Viollet A."/>
            <person name="Wang B.B."/>
            <person name="Wang K."/>
            <person name="Wang M."/>
            <person name="Wang X."/>
            <person name="Warfsmann J."/>
            <person name="Weissenbach J."/>
            <person name="White D.D."/>
            <person name="White J.D."/>
            <person name="Wiley G.B."/>
            <person name="Wincker P."/>
            <person name="Xing Y."/>
            <person name="Yang L."/>
            <person name="Yao Z."/>
            <person name="Ying F."/>
            <person name="Zhai J."/>
            <person name="Zhou L."/>
            <person name="Zuber A."/>
            <person name="Denarie J."/>
            <person name="Dixon R.A."/>
            <person name="May G.D."/>
            <person name="Schwartz D.C."/>
            <person name="Rogers J."/>
            <person name="Quetier F."/>
            <person name="Town C.D."/>
            <person name="Roe B.A."/>
        </authorList>
    </citation>
    <scope>NUCLEOTIDE SEQUENCE [LARGE SCALE GENOMIC DNA]</scope>
    <source>
        <strain evidence="1">A17</strain>
        <strain evidence="2 3">cv. Jemalong A17</strain>
    </source>
</reference>
<accession>A0A072TKY0</accession>
<dbReference type="EMBL" id="KL402734">
    <property type="protein sequence ID" value="KEH17518.1"/>
    <property type="molecule type" value="Genomic_DNA"/>
</dbReference>